<dbReference type="GO" id="GO:0030686">
    <property type="term" value="C:90S preribosome"/>
    <property type="evidence" value="ECO:0007669"/>
    <property type="project" value="InterPro"/>
</dbReference>
<feature type="region of interest" description="Disordered" evidence="1">
    <location>
        <begin position="1"/>
        <end position="59"/>
    </location>
</feature>
<feature type="compositionally biased region" description="Basic and acidic residues" evidence="1">
    <location>
        <begin position="32"/>
        <end position="41"/>
    </location>
</feature>
<dbReference type="InterPro" id="IPR001680">
    <property type="entry name" value="WD40_rpt"/>
</dbReference>
<accession>A0A7S3UF98</accession>
<dbReference type="InterPro" id="IPR015943">
    <property type="entry name" value="WD40/YVTN_repeat-like_dom_sf"/>
</dbReference>
<dbReference type="GO" id="GO:0000462">
    <property type="term" value="P:maturation of SSU-rRNA from tricistronic rRNA transcript (SSU-rRNA, 5.8S rRNA, LSU-rRNA)"/>
    <property type="evidence" value="ECO:0007669"/>
    <property type="project" value="InterPro"/>
</dbReference>
<feature type="compositionally biased region" description="Polar residues" evidence="1">
    <location>
        <begin position="17"/>
        <end position="30"/>
    </location>
</feature>
<gene>
    <name evidence="2" type="ORF">PSAL00342_LOCUS6071</name>
</gene>
<dbReference type="Gene3D" id="2.130.10.10">
    <property type="entry name" value="YVTN repeat-like/Quinoprotein amine dehydrogenase"/>
    <property type="match status" value="3"/>
</dbReference>
<dbReference type="GO" id="GO:0034455">
    <property type="term" value="C:t-UTP complex"/>
    <property type="evidence" value="ECO:0007669"/>
    <property type="project" value="TreeGrafter"/>
</dbReference>
<evidence type="ECO:0008006" key="3">
    <source>
        <dbReference type="Google" id="ProtNLM"/>
    </source>
</evidence>
<dbReference type="GO" id="GO:0003723">
    <property type="term" value="F:RNA binding"/>
    <property type="evidence" value="ECO:0007669"/>
    <property type="project" value="TreeGrafter"/>
</dbReference>
<dbReference type="EMBL" id="HBIS01006697">
    <property type="protein sequence ID" value="CAE0612236.1"/>
    <property type="molecule type" value="Transcribed_RNA"/>
</dbReference>
<protein>
    <recommendedName>
        <fullName evidence="3">Anaphase-promoting complex subunit 4 WD40 domain-containing protein</fullName>
    </recommendedName>
</protein>
<dbReference type="InterPro" id="IPR036322">
    <property type="entry name" value="WD40_repeat_dom_sf"/>
</dbReference>
<dbReference type="PANTHER" id="PTHR44163:SF1">
    <property type="entry name" value="U3 SMALL NUCLEOLAR RNA-ASSOCIATED PROTEIN 4 HOMOLOG"/>
    <property type="match status" value="1"/>
</dbReference>
<evidence type="ECO:0000256" key="1">
    <source>
        <dbReference type="SAM" id="MobiDB-lite"/>
    </source>
</evidence>
<organism evidence="2">
    <name type="scientific">Picocystis salinarum</name>
    <dbReference type="NCBI Taxonomy" id="88271"/>
    <lineage>
        <taxon>Eukaryota</taxon>
        <taxon>Viridiplantae</taxon>
        <taxon>Chlorophyta</taxon>
        <taxon>Picocystophyceae</taxon>
        <taxon>Picocystales</taxon>
        <taxon>Picocystaceae</taxon>
        <taxon>Picocystis</taxon>
    </lineage>
</organism>
<dbReference type="GO" id="GO:0032040">
    <property type="term" value="C:small-subunit processome"/>
    <property type="evidence" value="ECO:0007669"/>
    <property type="project" value="TreeGrafter"/>
</dbReference>
<reference evidence="2" key="1">
    <citation type="submission" date="2021-01" db="EMBL/GenBank/DDBJ databases">
        <authorList>
            <person name="Corre E."/>
            <person name="Pelletier E."/>
            <person name="Niang G."/>
            <person name="Scheremetjew M."/>
            <person name="Finn R."/>
            <person name="Kale V."/>
            <person name="Holt S."/>
            <person name="Cochrane G."/>
            <person name="Meng A."/>
            <person name="Brown T."/>
            <person name="Cohen L."/>
        </authorList>
    </citation>
    <scope>NUCLEOTIDE SEQUENCE</scope>
    <source>
        <strain evidence="2">CCMP1897</strain>
    </source>
</reference>
<dbReference type="PANTHER" id="PTHR44163">
    <property type="entry name" value="U3 SMALL NUCLEOLAR RNA-ASSOCIATED PROTEIN 4 HOMOLOG"/>
    <property type="match status" value="1"/>
</dbReference>
<evidence type="ECO:0000313" key="2">
    <source>
        <dbReference type="EMBL" id="CAE0612236.1"/>
    </source>
</evidence>
<name>A0A7S3UF98_9CHLO</name>
<feature type="compositionally biased region" description="Basic residues" evidence="1">
    <location>
        <begin position="1"/>
        <end position="12"/>
    </location>
</feature>
<dbReference type="Pfam" id="PF00400">
    <property type="entry name" value="WD40"/>
    <property type="match status" value="2"/>
</dbReference>
<dbReference type="SUPFAM" id="SSF50978">
    <property type="entry name" value="WD40 repeat-like"/>
    <property type="match status" value="2"/>
</dbReference>
<dbReference type="AlphaFoldDB" id="A0A7S3UF98"/>
<dbReference type="InterPro" id="IPR046351">
    <property type="entry name" value="UTP4"/>
</dbReference>
<sequence length="811" mass="88956">MAKRIAKPRGKKERNGSETSTHAQPTNGTHPTHAERNETNHTTKSSNGSNLRECKSKKTEEIDEVKAREGIQGMNRTPIQIKVRKTRFVDWKPGAVSAIAAAPNQIHLAVAREAGDGKSCRAVEVWETEYWTQVMEIKAPHVEEHPNTRHGNEPDGGGHGEITGLAWVQDGSGKYNTLVTSGLDGMLVVWNLQQKKIVGTLEAGGGAIWDMTCHPARRKNSTGGEVASTEQDGQPSQIACACDDGRVRVFAYTPQGLEFRKVIGRAEGRALSVAWQGDHSALAVGTSDGFIRVYNTQQPLGREAVCISLGDCCVWSLLLLDDGTIVSGDSNGTTSFWDPEFGTLLHEFNQHEGDVLCIAASTSGSSVFSSGIDSKICSFEKVEHEPGSCEWVYTDYKRTHTHDVHSLAIVADSIFDGGAIVSGGNDTQLFAYSADNFSSFHPVRFCRCPQLPNMSIAGTQEDTQGTIITVQRDLCVEVWQIGKKQEKAERSRWPVRLPGREASSSLLCMVDSPARHPIRCSAFCPKSGILAISDTCLTTVTRLDKRNNRLKHKALLGTFPSAFAVFITGDGSKLCLHCTDGSIGVYDIVTAQRDVSLIEHLAESETCRDFSEEVLVSSMNKKWFAITAEGKRRIHVYNAERMEYHGPLPCSWESLAPITALAFDEDGQHLGACTADDLFCLFNVQERKPSPWTTNHGSNISRRLEKVSGLAHRLSFCRTQHALLAMIGTPKSVCVFDLNAPVTDSDKVSKKRKRSTGANDAGDANFKVLALPEPCLHVSLAKETELLIVEKPWLDVLESFPPPLYRHRYGT</sequence>
<dbReference type="SMART" id="SM00320">
    <property type="entry name" value="WD40"/>
    <property type="match status" value="8"/>
</dbReference>
<proteinExistence type="predicted"/>